<dbReference type="PANTHER" id="PTHR33202:SF7">
    <property type="entry name" value="FERRIC UPTAKE REGULATION PROTEIN"/>
    <property type="match status" value="1"/>
</dbReference>
<dbReference type="Gene3D" id="3.30.1490.190">
    <property type="match status" value="1"/>
</dbReference>
<dbReference type="InterPro" id="IPR002481">
    <property type="entry name" value="FUR"/>
</dbReference>
<evidence type="ECO:0000256" key="2">
    <source>
        <dbReference type="ARBA" id="ARBA00022491"/>
    </source>
</evidence>
<keyword evidence="6" id="KW-0804">Transcription</keyword>
<dbReference type="InterPro" id="IPR043135">
    <property type="entry name" value="Fur_C"/>
</dbReference>
<feature type="binding site" evidence="7">
    <location>
        <position position="138"/>
    </location>
    <ligand>
        <name>Zn(2+)</name>
        <dbReference type="ChEBI" id="CHEBI:29105"/>
    </ligand>
</feature>
<feature type="binding site" evidence="7">
    <location>
        <position position="141"/>
    </location>
    <ligand>
        <name>Zn(2+)</name>
        <dbReference type="ChEBI" id="CHEBI:29105"/>
    </ligand>
</feature>
<dbReference type="InterPro" id="IPR036388">
    <property type="entry name" value="WH-like_DNA-bd_sf"/>
</dbReference>
<evidence type="ECO:0000256" key="1">
    <source>
        <dbReference type="ARBA" id="ARBA00007957"/>
    </source>
</evidence>
<accession>C5CIE2</accession>
<keyword evidence="2" id="KW-0678">Repressor</keyword>
<evidence type="ECO:0000256" key="6">
    <source>
        <dbReference type="ARBA" id="ARBA00023163"/>
    </source>
</evidence>
<dbReference type="CDD" id="cd07153">
    <property type="entry name" value="Fur_like"/>
    <property type="match status" value="1"/>
</dbReference>
<sequence>MLYKYMCKSFAQIICEVIVLKRLTELRKEILRIIETSEVPLNAEEIYQKLETKPNLSSVYRGLSFLEDNGMIKSISFDSHVRFFYPVEKNHPLHFIYCKNCRKIEVFNECFADRIQAQIEKKHDCTITDHVFYFIGLCSECRHNYPGRGRET</sequence>
<dbReference type="InterPro" id="IPR036390">
    <property type="entry name" value="WH_DNA-bd_sf"/>
</dbReference>
<keyword evidence="7" id="KW-0479">Metal-binding</keyword>
<evidence type="ECO:0000256" key="3">
    <source>
        <dbReference type="ARBA" id="ARBA00022833"/>
    </source>
</evidence>
<evidence type="ECO:0000256" key="8">
    <source>
        <dbReference type="PIRSR" id="PIRSR602481-2"/>
    </source>
</evidence>
<reference evidence="9 10" key="2">
    <citation type="journal article" date="2011" name="J. Bacteriol.">
        <title>Genome Sequence of Kosmotoga olearia Strain TBF 19.5.1, a Thermophilic Bacterium with a Wide Growth Temperature Range, Isolated from the Troll B Oil Platform in the North Sea.</title>
        <authorList>
            <person name="Swithers K.S."/>
            <person name="Dipippo J.L."/>
            <person name="Bruce D.C."/>
            <person name="Detter C."/>
            <person name="Tapia R."/>
            <person name="Han S."/>
            <person name="Goodwin L.A."/>
            <person name="Han J."/>
            <person name="Woyke T."/>
            <person name="Pitluck S."/>
            <person name="Pennacchio L."/>
            <person name="Nolan M."/>
            <person name="Mikhailova N."/>
            <person name="Land M.L."/>
            <person name="Nesbo C.L."/>
            <person name="Gogarten J.P."/>
            <person name="Noll K.M."/>
        </authorList>
    </citation>
    <scope>NUCLEOTIDE SEQUENCE [LARGE SCALE GENOMIC DNA]</scope>
    <source>
        <strain evidence="10">ATCC BAA-1733 / DSM 21960 / TBF 19.5.1</strain>
    </source>
</reference>
<dbReference type="Proteomes" id="UP000002382">
    <property type="component" value="Chromosome"/>
</dbReference>
<keyword evidence="5" id="KW-0238">DNA-binding</keyword>
<dbReference type="KEGG" id="kol:Kole_0150"/>
<dbReference type="EMBL" id="CP001634">
    <property type="protein sequence ID" value="ACR78876.1"/>
    <property type="molecule type" value="Genomic_DNA"/>
</dbReference>
<evidence type="ECO:0000313" key="9">
    <source>
        <dbReference type="EMBL" id="ACR78876.1"/>
    </source>
</evidence>
<dbReference type="STRING" id="521045.Kole_0150"/>
<dbReference type="HOGENOM" id="CLU_096072_5_1_0"/>
<protein>
    <submittedName>
        <fullName evidence="9">Ferric uptake regulator, Fur family</fullName>
    </submittedName>
</protein>
<evidence type="ECO:0000256" key="7">
    <source>
        <dbReference type="PIRSR" id="PIRSR602481-1"/>
    </source>
</evidence>
<feature type="binding site" evidence="8">
    <location>
        <position position="130"/>
    </location>
    <ligand>
        <name>Fe cation</name>
        <dbReference type="ChEBI" id="CHEBI:24875"/>
    </ligand>
</feature>
<dbReference type="GO" id="GO:0045892">
    <property type="term" value="P:negative regulation of DNA-templated transcription"/>
    <property type="evidence" value="ECO:0007669"/>
    <property type="project" value="TreeGrafter"/>
</dbReference>
<dbReference type="eggNOG" id="COG0735">
    <property type="taxonomic scope" value="Bacteria"/>
</dbReference>
<evidence type="ECO:0000313" key="10">
    <source>
        <dbReference type="Proteomes" id="UP000002382"/>
    </source>
</evidence>
<dbReference type="GO" id="GO:0003700">
    <property type="term" value="F:DNA-binding transcription factor activity"/>
    <property type="evidence" value="ECO:0007669"/>
    <property type="project" value="InterPro"/>
</dbReference>
<reference evidence="9 10" key="1">
    <citation type="submission" date="2009-06" db="EMBL/GenBank/DDBJ databases">
        <title>Complete sequence of Thermotogales bacterium TBF 19.5.1.</title>
        <authorList>
            <consortium name="US DOE Joint Genome Institute"/>
            <person name="Lucas S."/>
            <person name="Copeland A."/>
            <person name="Lapidus A."/>
            <person name="Glavina del Rio T."/>
            <person name="Tice H."/>
            <person name="Bruce D."/>
            <person name="Goodwin L."/>
            <person name="Pitluck S."/>
            <person name="Chertkov O."/>
            <person name="Brettin T."/>
            <person name="Detter J.C."/>
            <person name="Han C."/>
            <person name="Schmutz J."/>
            <person name="Larimer F."/>
            <person name="Land M."/>
            <person name="Hauser L."/>
            <person name="Kyrpides N."/>
            <person name="Ovchinnikova G."/>
            <person name="Noll K."/>
        </authorList>
    </citation>
    <scope>NUCLEOTIDE SEQUENCE [LARGE SCALE GENOMIC DNA]</scope>
    <source>
        <strain evidence="10">ATCC BAA-1733 / DSM 21960 / TBF 19.5.1</strain>
    </source>
</reference>
<comment type="cofactor">
    <cofactor evidence="7">
        <name>Zn(2+)</name>
        <dbReference type="ChEBI" id="CHEBI:29105"/>
    </cofactor>
    <text evidence="7">Binds 1 zinc ion per subunit.</text>
</comment>
<dbReference type="Pfam" id="PF01475">
    <property type="entry name" value="FUR"/>
    <property type="match status" value="1"/>
</dbReference>
<dbReference type="PANTHER" id="PTHR33202">
    <property type="entry name" value="ZINC UPTAKE REGULATION PROTEIN"/>
    <property type="match status" value="1"/>
</dbReference>
<feature type="binding site" evidence="7">
    <location>
        <position position="98"/>
    </location>
    <ligand>
        <name>Zn(2+)</name>
        <dbReference type="ChEBI" id="CHEBI:29105"/>
    </ligand>
</feature>
<dbReference type="SUPFAM" id="SSF46785">
    <property type="entry name" value="Winged helix' DNA-binding domain"/>
    <property type="match status" value="1"/>
</dbReference>
<dbReference type="AlphaFoldDB" id="C5CIE2"/>
<evidence type="ECO:0000256" key="4">
    <source>
        <dbReference type="ARBA" id="ARBA00023015"/>
    </source>
</evidence>
<dbReference type="GO" id="GO:1900376">
    <property type="term" value="P:regulation of secondary metabolite biosynthetic process"/>
    <property type="evidence" value="ECO:0007669"/>
    <property type="project" value="TreeGrafter"/>
</dbReference>
<keyword evidence="8" id="KW-0408">Iron</keyword>
<keyword evidence="10" id="KW-1185">Reference proteome</keyword>
<evidence type="ECO:0000256" key="5">
    <source>
        <dbReference type="ARBA" id="ARBA00023125"/>
    </source>
</evidence>
<keyword evidence="3 7" id="KW-0862">Zinc</keyword>
<feature type="binding site" evidence="7">
    <location>
        <position position="101"/>
    </location>
    <ligand>
        <name>Zn(2+)</name>
        <dbReference type="ChEBI" id="CHEBI:29105"/>
    </ligand>
</feature>
<comment type="similarity">
    <text evidence="1">Belongs to the Fur family.</text>
</comment>
<name>C5CIE2_KOSOT</name>
<proteinExistence type="inferred from homology"/>
<dbReference type="GO" id="GO:0008270">
    <property type="term" value="F:zinc ion binding"/>
    <property type="evidence" value="ECO:0007669"/>
    <property type="project" value="TreeGrafter"/>
</dbReference>
<comment type="cofactor">
    <cofactor evidence="8">
        <name>Mn(2+)</name>
        <dbReference type="ChEBI" id="CHEBI:29035"/>
    </cofactor>
    <cofactor evidence="8">
        <name>Fe(2+)</name>
        <dbReference type="ChEBI" id="CHEBI:29033"/>
    </cofactor>
    <text evidence="8">Binds 1 Mn(2+) or Fe(2+) ion per subunit.</text>
</comment>
<gene>
    <name evidence="9" type="ordered locus">Kole_0150</name>
</gene>
<dbReference type="Gene3D" id="1.10.10.10">
    <property type="entry name" value="Winged helix-like DNA-binding domain superfamily/Winged helix DNA-binding domain"/>
    <property type="match status" value="1"/>
</dbReference>
<dbReference type="GO" id="GO:0000976">
    <property type="term" value="F:transcription cis-regulatory region binding"/>
    <property type="evidence" value="ECO:0007669"/>
    <property type="project" value="TreeGrafter"/>
</dbReference>
<organism evidence="9 10">
    <name type="scientific">Kosmotoga olearia (strain ATCC BAA-1733 / DSM 21960 / TBF 19.5.1)</name>
    <dbReference type="NCBI Taxonomy" id="521045"/>
    <lineage>
        <taxon>Bacteria</taxon>
        <taxon>Thermotogati</taxon>
        <taxon>Thermotogota</taxon>
        <taxon>Thermotogae</taxon>
        <taxon>Kosmotogales</taxon>
        <taxon>Kosmotogaceae</taxon>
        <taxon>Kosmotoga</taxon>
    </lineage>
</organism>
<keyword evidence="4" id="KW-0805">Transcription regulation</keyword>